<feature type="transmembrane region" description="Helical" evidence="1">
    <location>
        <begin position="84"/>
        <end position="107"/>
    </location>
</feature>
<evidence type="ECO:0008006" key="4">
    <source>
        <dbReference type="Google" id="ProtNLM"/>
    </source>
</evidence>
<dbReference type="Proteomes" id="UP000662888">
    <property type="component" value="Chromosome"/>
</dbReference>
<keyword evidence="1" id="KW-1133">Transmembrane helix</keyword>
<sequence>MNRSVVALLLSGLVFPGAGQYYLGRRARACLFIVPTLIAAIYFFKQVVDSASRMVDEVLRGSLGADPVLIAERLHQQGETATPLMNIAAAVMLACWVASLVDAWLLARAQERGALAGKEKGMS</sequence>
<name>A0AA48WD60_9BURK</name>
<feature type="transmembrane region" description="Helical" evidence="1">
    <location>
        <begin position="26"/>
        <end position="44"/>
    </location>
</feature>
<gene>
    <name evidence="2" type="ORF">IV454_26940</name>
</gene>
<evidence type="ECO:0000313" key="3">
    <source>
        <dbReference type="Proteomes" id="UP000662888"/>
    </source>
</evidence>
<dbReference type="EMBL" id="CP065053">
    <property type="protein sequence ID" value="QPI49075.1"/>
    <property type="molecule type" value="Genomic_DNA"/>
</dbReference>
<keyword evidence="1" id="KW-0472">Membrane</keyword>
<accession>A0AA48WD60</accession>
<evidence type="ECO:0000313" key="2">
    <source>
        <dbReference type="EMBL" id="QPI49075.1"/>
    </source>
</evidence>
<evidence type="ECO:0000256" key="1">
    <source>
        <dbReference type="SAM" id="Phobius"/>
    </source>
</evidence>
<dbReference type="RefSeq" id="WP_206088667.1">
    <property type="nucleotide sequence ID" value="NZ_CP065053.1"/>
</dbReference>
<organism evidence="2 3">
    <name type="scientific">Massilia antarctica</name>
    <dbReference type="NCBI Taxonomy" id="2765360"/>
    <lineage>
        <taxon>Bacteria</taxon>
        <taxon>Pseudomonadati</taxon>
        <taxon>Pseudomonadota</taxon>
        <taxon>Betaproteobacteria</taxon>
        <taxon>Burkholderiales</taxon>
        <taxon>Oxalobacteraceae</taxon>
        <taxon>Telluria group</taxon>
        <taxon>Massilia</taxon>
    </lineage>
</organism>
<protein>
    <recommendedName>
        <fullName evidence="4">TM2 domain-containing protein</fullName>
    </recommendedName>
</protein>
<reference evidence="2 3" key="1">
    <citation type="submission" date="2020-11" db="EMBL/GenBank/DDBJ databases">
        <authorList>
            <person name="Sun Q."/>
        </authorList>
    </citation>
    <scope>NUCLEOTIDE SEQUENCE [LARGE SCALE GENOMIC DNA]</scope>
    <source>
        <strain evidence="2 3">P8398</strain>
    </source>
</reference>
<keyword evidence="1" id="KW-0812">Transmembrane</keyword>
<proteinExistence type="predicted"/>
<keyword evidence="3" id="KW-1185">Reference proteome</keyword>